<sequence length="1078" mass="121905">MHEEHLEEIVNCEDTLSARNPRKAFNFGDGERDEGDKQAVAEFKQQERKYEDLKKKNGGTLSFKHDVDWIRIQTAEEVRRKKRKRDQLLAREERQENRDDSLFPDDRATAQGESDFGVSHGGQFGSGIFNNQRKNQKPSLPRKNHSGLSLVDAELKSMNIALEADRDKPRKQRKVNVESDNEQDHDAQPSGSKTGAKAKGPKIKKPKGKGRARGSRMSGKQKAEQQKAIKAVSSLFTGDIFRDQAAQDAPDQPTFKNSTKRKADALKELIASVPSEDMKKAKGDMAQLLAATKDFDGHASVKAHGDNLWLVRGMKTALKNYQVMGTAFMRRRENAAEEPLGGLMADQMGLGKTVMMIANIINGRPPAGHRKTTLIIASPSLISQWASEIRTHVAVNLRIMRYGTGARIDSTIGFEVLAGHDIVLTTYGEVMKSYPKNEPPITCQTAVEKIQWWKTKFQEGRGILHQIQFYRIVLDEAQAIKNHASRTSIACRALMADHRWAISGTPILNSLEELYPYFKFLNVPHTGSFKIFKHNYCDMSDPDNTERLLVRLTQFMIRRTHGDIMFNAPILKLPEAKQQIHWCEFNPIERSIYDIVRVRFSIRINQWSSRGELDRKSYSNALVLLLRLRQLTAHVLMLELVMRDLLELEDIEQIRQAVKNTKNDGRNGRMIGDIRKQLDKLTNEKKKGNNDKSARGTLSDDDGDDHDDAEEETQFAAENEQQLGIQESRLGRSFGREYNFQPYFESLTTGQSWEQTKKNAECCSCHKHPEHAWITCCNHIYCGECYDDMIYSGAANEANQFPPCRACGSTVYSGNQCDANGQVDTDAYPTGPVTRSKRNSKAKRIESPRLEKETISDDWLAIGGGSCILPSAKTIAVKAQILNWFEENHNVKVIIYTQFRTMIKILAKVCQEEGWGFEEYHGGMSCVARDKAIVDFAQNADNRILLASLRSGGLGLNLTMASRVIVMDPWWNSASEQQAFCRVFRIGQKEQTSMTRFCVKDTVDEHLIRMQERKQAEIDTVMEDGGKTSKRMGLKDLMRLFGPITVDSTGKPFILVDNPDSRGGFYADQDHEGYADEA</sequence>
<keyword evidence="6" id="KW-0862">Zinc</keyword>
<dbReference type="PANTHER" id="PTHR45626">
    <property type="entry name" value="TRANSCRIPTION TERMINATION FACTOR 2-RELATED"/>
    <property type="match status" value="1"/>
</dbReference>
<keyword evidence="7" id="KW-0067">ATP-binding</keyword>
<dbReference type="GO" id="GO:0006281">
    <property type="term" value="P:DNA repair"/>
    <property type="evidence" value="ECO:0007669"/>
    <property type="project" value="TreeGrafter"/>
</dbReference>
<evidence type="ECO:0000256" key="5">
    <source>
        <dbReference type="ARBA" id="ARBA00022806"/>
    </source>
</evidence>
<evidence type="ECO:0000259" key="10">
    <source>
        <dbReference type="PROSITE" id="PS51194"/>
    </source>
</evidence>
<dbReference type="SUPFAM" id="SSF52540">
    <property type="entry name" value="P-loop containing nucleoside triphosphate hydrolases"/>
    <property type="match status" value="2"/>
</dbReference>
<dbReference type="PROSITE" id="PS00518">
    <property type="entry name" value="ZF_RING_1"/>
    <property type="match status" value="1"/>
</dbReference>
<feature type="region of interest" description="Disordered" evidence="8">
    <location>
        <begin position="161"/>
        <end position="228"/>
    </location>
</feature>
<dbReference type="InterPro" id="IPR049730">
    <property type="entry name" value="SNF2/RAD54-like_C"/>
</dbReference>
<dbReference type="GO" id="GO:0008270">
    <property type="term" value="F:zinc ion binding"/>
    <property type="evidence" value="ECO:0007669"/>
    <property type="project" value="UniProtKB-KW"/>
</dbReference>
<dbReference type="Proteomes" id="UP000700596">
    <property type="component" value="Unassembled WGS sequence"/>
</dbReference>
<dbReference type="InterPro" id="IPR014001">
    <property type="entry name" value="Helicase_ATP-bd"/>
</dbReference>
<evidence type="ECO:0000256" key="8">
    <source>
        <dbReference type="SAM" id="MobiDB-lite"/>
    </source>
</evidence>
<feature type="domain" description="Helicase C-terminal" evidence="10">
    <location>
        <begin position="876"/>
        <end position="1038"/>
    </location>
</feature>
<feature type="compositionally biased region" description="Basic and acidic residues" evidence="8">
    <location>
        <begin position="678"/>
        <end position="694"/>
    </location>
</feature>
<dbReference type="SMART" id="SM00487">
    <property type="entry name" value="DEXDc"/>
    <property type="match status" value="1"/>
</dbReference>
<dbReference type="SMART" id="SM00490">
    <property type="entry name" value="HELICc"/>
    <property type="match status" value="1"/>
</dbReference>
<keyword evidence="2" id="KW-0547">Nucleotide-binding</keyword>
<dbReference type="GO" id="GO:0008094">
    <property type="term" value="F:ATP-dependent activity, acting on DNA"/>
    <property type="evidence" value="ECO:0007669"/>
    <property type="project" value="TreeGrafter"/>
</dbReference>
<feature type="compositionally biased region" description="Basic and acidic residues" evidence="8">
    <location>
        <begin position="86"/>
        <end position="108"/>
    </location>
</feature>
<evidence type="ECO:0000313" key="11">
    <source>
        <dbReference type="EMBL" id="KAH7115996.1"/>
    </source>
</evidence>
<proteinExistence type="predicted"/>
<dbReference type="PROSITE" id="PS51192">
    <property type="entry name" value="HELICASE_ATP_BIND_1"/>
    <property type="match status" value="1"/>
</dbReference>
<reference evidence="11" key="1">
    <citation type="journal article" date="2021" name="Nat. Commun.">
        <title>Genetic determinants of endophytism in the Arabidopsis root mycobiome.</title>
        <authorList>
            <person name="Mesny F."/>
            <person name="Miyauchi S."/>
            <person name="Thiergart T."/>
            <person name="Pickel B."/>
            <person name="Atanasova L."/>
            <person name="Karlsson M."/>
            <person name="Huettel B."/>
            <person name="Barry K.W."/>
            <person name="Haridas S."/>
            <person name="Chen C."/>
            <person name="Bauer D."/>
            <person name="Andreopoulos W."/>
            <person name="Pangilinan J."/>
            <person name="LaButti K."/>
            <person name="Riley R."/>
            <person name="Lipzen A."/>
            <person name="Clum A."/>
            <person name="Drula E."/>
            <person name="Henrissat B."/>
            <person name="Kohler A."/>
            <person name="Grigoriev I.V."/>
            <person name="Martin F.M."/>
            <person name="Hacquard S."/>
        </authorList>
    </citation>
    <scope>NUCLEOTIDE SEQUENCE</scope>
    <source>
        <strain evidence="11">MPI-CAGE-CH-0243</strain>
    </source>
</reference>
<dbReference type="Gene3D" id="3.40.50.300">
    <property type="entry name" value="P-loop containing nucleotide triphosphate hydrolases"/>
    <property type="match status" value="1"/>
</dbReference>
<protein>
    <submittedName>
        <fullName evidence="11">DNA repair protein-like protein rad5</fullName>
    </submittedName>
</protein>
<evidence type="ECO:0000256" key="3">
    <source>
        <dbReference type="ARBA" id="ARBA00022771"/>
    </source>
</evidence>
<dbReference type="GO" id="GO:0005524">
    <property type="term" value="F:ATP binding"/>
    <property type="evidence" value="ECO:0007669"/>
    <property type="project" value="UniProtKB-KW"/>
</dbReference>
<keyword evidence="5" id="KW-0347">Helicase</keyword>
<feature type="compositionally biased region" description="Basic residues" evidence="8">
    <location>
        <begin position="199"/>
        <end position="214"/>
    </location>
</feature>
<dbReference type="Gene3D" id="3.40.50.10810">
    <property type="entry name" value="Tandem AAA-ATPase domain"/>
    <property type="match status" value="1"/>
</dbReference>
<dbReference type="CDD" id="cd18008">
    <property type="entry name" value="DEXDc_SHPRH-like"/>
    <property type="match status" value="1"/>
</dbReference>
<gene>
    <name evidence="11" type="ORF">B0J11DRAFT_444037</name>
</gene>
<dbReference type="InterPro" id="IPR038718">
    <property type="entry name" value="SNF2-like_sf"/>
</dbReference>
<evidence type="ECO:0000256" key="6">
    <source>
        <dbReference type="ARBA" id="ARBA00022833"/>
    </source>
</evidence>
<dbReference type="PROSITE" id="PS51194">
    <property type="entry name" value="HELICASE_CTER"/>
    <property type="match status" value="1"/>
</dbReference>
<feature type="compositionally biased region" description="Acidic residues" evidence="8">
    <location>
        <begin position="699"/>
        <end position="713"/>
    </location>
</feature>
<organism evidence="11 12">
    <name type="scientific">Dendryphion nanum</name>
    <dbReference type="NCBI Taxonomy" id="256645"/>
    <lineage>
        <taxon>Eukaryota</taxon>
        <taxon>Fungi</taxon>
        <taxon>Dikarya</taxon>
        <taxon>Ascomycota</taxon>
        <taxon>Pezizomycotina</taxon>
        <taxon>Dothideomycetes</taxon>
        <taxon>Pleosporomycetidae</taxon>
        <taxon>Pleosporales</taxon>
        <taxon>Torulaceae</taxon>
        <taxon>Dendryphion</taxon>
    </lineage>
</organism>
<dbReference type="CDD" id="cd18793">
    <property type="entry name" value="SF2_C_SNF"/>
    <property type="match status" value="1"/>
</dbReference>
<dbReference type="EMBL" id="JAGMWT010000015">
    <property type="protein sequence ID" value="KAH7115996.1"/>
    <property type="molecule type" value="Genomic_DNA"/>
</dbReference>
<feature type="region of interest" description="Disordered" evidence="8">
    <location>
        <begin position="80"/>
        <end position="147"/>
    </location>
</feature>
<accession>A0A9P9ICQ5</accession>
<dbReference type="AlphaFoldDB" id="A0A9P9ICQ5"/>
<dbReference type="InterPro" id="IPR001650">
    <property type="entry name" value="Helicase_C-like"/>
</dbReference>
<evidence type="ECO:0000256" key="2">
    <source>
        <dbReference type="ARBA" id="ARBA00022741"/>
    </source>
</evidence>
<name>A0A9P9ICQ5_9PLEO</name>
<evidence type="ECO:0000259" key="9">
    <source>
        <dbReference type="PROSITE" id="PS51192"/>
    </source>
</evidence>
<dbReference type="Pfam" id="PF00176">
    <property type="entry name" value="SNF2-rel_dom"/>
    <property type="match status" value="1"/>
</dbReference>
<dbReference type="InterPro" id="IPR050628">
    <property type="entry name" value="SNF2_RAD54_helicase_TF"/>
</dbReference>
<evidence type="ECO:0000256" key="4">
    <source>
        <dbReference type="ARBA" id="ARBA00022801"/>
    </source>
</evidence>
<dbReference type="Pfam" id="PF00271">
    <property type="entry name" value="Helicase_C"/>
    <property type="match status" value="1"/>
</dbReference>
<evidence type="ECO:0000313" key="12">
    <source>
        <dbReference type="Proteomes" id="UP000700596"/>
    </source>
</evidence>
<dbReference type="GO" id="GO:0005634">
    <property type="term" value="C:nucleus"/>
    <property type="evidence" value="ECO:0007669"/>
    <property type="project" value="TreeGrafter"/>
</dbReference>
<keyword evidence="12" id="KW-1185">Reference proteome</keyword>
<dbReference type="OrthoDB" id="448448at2759"/>
<dbReference type="InterPro" id="IPR017907">
    <property type="entry name" value="Znf_RING_CS"/>
</dbReference>
<dbReference type="PANTHER" id="PTHR45626:SF17">
    <property type="entry name" value="HELICASE-LIKE TRANSCRIPTION FACTOR"/>
    <property type="match status" value="1"/>
</dbReference>
<dbReference type="GO" id="GO:0004386">
    <property type="term" value="F:helicase activity"/>
    <property type="evidence" value="ECO:0007669"/>
    <property type="project" value="UniProtKB-KW"/>
</dbReference>
<feature type="domain" description="Helicase ATP-binding" evidence="9">
    <location>
        <begin position="333"/>
        <end position="524"/>
    </location>
</feature>
<keyword evidence="4" id="KW-0378">Hydrolase</keyword>
<comment type="caution">
    <text evidence="11">The sequence shown here is derived from an EMBL/GenBank/DDBJ whole genome shotgun (WGS) entry which is preliminary data.</text>
</comment>
<feature type="region of interest" description="Disordered" evidence="8">
    <location>
        <begin position="678"/>
        <end position="722"/>
    </location>
</feature>
<evidence type="ECO:0000256" key="7">
    <source>
        <dbReference type="ARBA" id="ARBA00022840"/>
    </source>
</evidence>
<dbReference type="InterPro" id="IPR000330">
    <property type="entry name" value="SNF2_N"/>
</dbReference>
<evidence type="ECO:0000256" key="1">
    <source>
        <dbReference type="ARBA" id="ARBA00022723"/>
    </source>
</evidence>
<feature type="compositionally biased region" description="Basic residues" evidence="8">
    <location>
        <begin position="134"/>
        <end position="145"/>
    </location>
</feature>
<keyword evidence="3" id="KW-0863">Zinc-finger</keyword>
<dbReference type="InterPro" id="IPR027417">
    <property type="entry name" value="P-loop_NTPase"/>
</dbReference>
<dbReference type="GO" id="GO:0016787">
    <property type="term" value="F:hydrolase activity"/>
    <property type="evidence" value="ECO:0007669"/>
    <property type="project" value="UniProtKB-KW"/>
</dbReference>
<keyword evidence="1" id="KW-0479">Metal-binding</keyword>